<dbReference type="PANTHER" id="PTHR39338">
    <property type="entry name" value="BLL5662 PROTEIN-RELATED"/>
    <property type="match status" value="1"/>
</dbReference>
<organism evidence="2">
    <name type="scientific">uncultured Desulfobacterium sp</name>
    <dbReference type="NCBI Taxonomy" id="201089"/>
    <lineage>
        <taxon>Bacteria</taxon>
        <taxon>Pseudomonadati</taxon>
        <taxon>Thermodesulfobacteriota</taxon>
        <taxon>Desulfobacteria</taxon>
        <taxon>Desulfobacterales</taxon>
        <taxon>Desulfobacteriaceae</taxon>
        <taxon>Desulfobacterium</taxon>
        <taxon>environmental samples</taxon>
    </lineage>
</organism>
<evidence type="ECO:0000256" key="1">
    <source>
        <dbReference type="SAM" id="MobiDB-lite"/>
    </source>
</evidence>
<feature type="region of interest" description="Disordered" evidence="1">
    <location>
        <begin position="102"/>
        <end position="140"/>
    </location>
</feature>
<reference evidence="2" key="1">
    <citation type="journal article" date="2011" name="Environ. Microbiol.">
        <title>Genomic insights into the metabolic potential of the polycyclic aromatic hydrocarbon degrading sulfate-reducing Deltaproteobacterium N47.</title>
        <authorList>
            <person name="Bergmann F."/>
            <person name="Selesi D."/>
            <person name="Weinmaier T."/>
            <person name="Tischler P."/>
            <person name="Rattei T."/>
            <person name="Meckenstock R.U."/>
        </authorList>
    </citation>
    <scope>NUCLEOTIDE SEQUENCE</scope>
</reference>
<protein>
    <recommendedName>
        <fullName evidence="3">VWA containing CoxE family protein</fullName>
    </recommendedName>
</protein>
<sequence length="330" mass="38865">MKKVNREFDEKDYQQRSEKLIKRIIIFADLLRINRVPVHMTNQLDAMAAIKHADIKSRFEFYMALKTTMLVSHKYFPVFDQLFDQFWKKEDDLLSIHRNNSETKDGEQYAEAKLSADKKDEKEKSEENREEENKPPSEAVSLPTYSLLDTLKEKDFENVRPEELLVFDELFKTLRIKIKEKRGRRFKSSYKGKIIDFNKSIRQSRQKGGEIVNIFKKEKKPKHSKLVVLADVSGSMDIYSTFLIKFIYEMQKHIRDTETFVFGTQLKRITDLLSYRSIRVALSMLSRNVLFWSGGTNLGGSFRDFNDIYGGKLRKKKQNPCNSQRWLGKG</sequence>
<dbReference type="InterPro" id="IPR036465">
    <property type="entry name" value="vWFA_dom_sf"/>
</dbReference>
<feature type="compositionally biased region" description="Basic and acidic residues" evidence="1">
    <location>
        <begin position="114"/>
        <end position="135"/>
    </location>
</feature>
<gene>
    <name evidence="2" type="ORF">N47_G32590</name>
</gene>
<evidence type="ECO:0000313" key="2">
    <source>
        <dbReference type="EMBL" id="CBX27935.1"/>
    </source>
</evidence>
<evidence type="ECO:0008006" key="3">
    <source>
        <dbReference type="Google" id="ProtNLM"/>
    </source>
</evidence>
<dbReference type="InterPro" id="IPR008912">
    <property type="entry name" value="Uncharacterised_CoxE"/>
</dbReference>
<dbReference type="AlphaFoldDB" id="E1YBJ1"/>
<dbReference type="EMBL" id="FR695868">
    <property type="protein sequence ID" value="CBX27935.1"/>
    <property type="molecule type" value="Genomic_DNA"/>
</dbReference>
<dbReference type="SUPFAM" id="SSF53300">
    <property type="entry name" value="vWA-like"/>
    <property type="match status" value="1"/>
</dbReference>
<name>E1YBJ1_9BACT</name>
<dbReference type="PANTHER" id="PTHR39338:SF6">
    <property type="entry name" value="BLL5662 PROTEIN"/>
    <property type="match status" value="1"/>
</dbReference>
<accession>E1YBJ1</accession>
<dbReference type="Pfam" id="PF05762">
    <property type="entry name" value="VWA_CoxE"/>
    <property type="match status" value="1"/>
</dbReference>
<proteinExistence type="predicted"/>